<dbReference type="AlphaFoldDB" id="A0A8J3JXL8"/>
<reference evidence="3 4" key="1">
    <citation type="submission" date="2021-01" db="EMBL/GenBank/DDBJ databases">
        <title>Whole genome shotgun sequence of Catellatospora bangladeshensis NBRC 107357.</title>
        <authorList>
            <person name="Komaki H."/>
            <person name="Tamura T."/>
        </authorList>
    </citation>
    <scope>NUCLEOTIDE SEQUENCE [LARGE SCALE GENOMIC DNA]</scope>
    <source>
        <strain evidence="3 4">NBRC 107357</strain>
    </source>
</reference>
<organism evidence="3 4">
    <name type="scientific">Catellatospora bangladeshensis</name>
    <dbReference type="NCBI Taxonomy" id="310355"/>
    <lineage>
        <taxon>Bacteria</taxon>
        <taxon>Bacillati</taxon>
        <taxon>Actinomycetota</taxon>
        <taxon>Actinomycetes</taxon>
        <taxon>Micromonosporales</taxon>
        <taxon>Micromonosporaceae</taxon>
        <taxon>Catellatospora</taxon>
    </lineage>
</organism>
<protein>
    <recommendedName>
        <fullName evidence="2">Hemerythrin-like domain-containing protein</fullName>
    </recommendedName>
</protein>
<feature type="region of interest" description="Disordered" evidence="1">
    <location>
        <begin position="66"/>
        <end position="117"/>
    </location>
</feature>
<dbReference type="RefSeq" id="WP_203754034.1">
    <property type="nucleotide sequence ID" value="NZ_BONF01000042.1"/>
</dbReference>
<accession>A0A8J3JXL8</accession>
<evidence type="ECO:0000259" key="2">
    <source>
        <dbReference type="Pfam" id="PF01814"/>
    </source>
</evidence>
<dbReference type="PANTHER" id="PTHR35585">
    <property type="entry name" value="HHE DOMAIN PROTEIN (AFU_ORTHOLOGUE AFUA_4G00730)"/>
    <property type="match status" value="1"/>
</dbReference>
<feature type="region of interest" description="Disordered" evidence="1">
    <location>
        <begin position="1"/>
        <end position="30"/>
    </location>
</feature>
<keyword evidence="4" id="KW-1185">Reference proteome</keyword>
<dbReference type="InterPro" id="IPR012312">
    <property type="entry name" value="Hemerythrin-like"/>
</dbReference>
<proteinExistence type="predicted"/>
<dbReference type="Pfam" id="PF01814">
    <property type="entry name" value="Hemerythrin"/>
    <property type="match status" value="1"/>
</dbReference>
<gene>
    <name evidence="3" type="ORF">Cba03nite_63030</name>
</gene>
<dbReference type="PANTHER" id="PTHR35585:SF1">
    <property type="entry name" value="HHE DOMAIN PROTEIN (AFU_ORTHOLOGUE AFUA_4G00730)"/>
    <property type="match status" value="1"/>
</dbReference>
<sequence length="290" mass="32116">MAQRDAAGDERPEPEQPRPEPGAAGRSEADVYRLKVKELRALLREAGVTGTSAMRKDELVRELFKTMHSDQRARSTAKVATGKKSLVPPGDNAPSSRAQAPVRPAKRVPSAPGVELPDLDRDDDVIDLLLAQHEEIADLFVELGRARGPHRRAQFDRLVRLLAVHESIEQLLVHPLARARLTDGDAVVDARTEEEDQAELDLQELHELGLEHDDFTTKLANLRDALVEHAELEEEEEFDYLRDNVPPAELLRLADVALNATLVALADDEDTSADPPRTVFSRARDAFPAP</sequence>
<dbReference type="EMBL" id="BONF01000042">
    <property type="protein sequence ID" value="GIF84954.1"/>
    <property type="molecule type" value="Genomic_DNA"/>
</dbReference>
<dbReference type="Proteomes" id="UP000601223">
    <property type="component" value="Unassembled WGS sequence"/>
</dbReference>
<feature type="region of interest" description="Disordered" evidence="1">
    <location>
        <begin position="269"/>
        <end position="290"/>
    </location>
</feature>
<name>A0A8J3JXL8_9ACTN</name>
<comment type="caution">
    <text evidence="3">The sequence shown here is derived from an EMBL/GenBank/DDBJ whole genome shotgun (WGS) entry which is preliminary data.</text>
</comment>
<evidence type="ECO:0000313" key="3">
    <source>
        <dbReference type="EMBL" id="GIF84954.1"/>
    </source>
</evidence>
<evidence type="ECO:0000313" key="4">
    <source>
        <dbReference type="Proteomes" id="UP000601223"/>
    </source>
</evidence>
<feature type="compositionally biased region" description="Basic and acidic residues" evidence="1">
    <location>
        <begin position="1"/>
        <end position="18"/>
    </location>
</feature>
<evidence type="ECO:0000256" key="1">
    <source>
        <dbReference type="SAM" id="MobiDB-lite"/>
    </source>
</evidence>
<feature type="domain" description="Hemerythrin-like" evidence="2">
    <location>
        <begin position="125"/>
        <end position="240"/>
    </location>
</feature>